<gene>
    <name evidence="4" type="primary">CNPY4</name>
</gene>
<dbReference type="CTD" id="245812"/>
<dbReference type="InParanoid" id="A0A3Q0H5K9"/>
<name>A0A3Q0H5K9_ALLSI</name>
<dbReference type="Proteomes" id="UP000189705">
    <property type="component" value="Unplaced"/>
</dbReference>
<dbReference type="KEGG" id="asn:102382165"/>
<evidence type="ECO:0000313" key="3">
    <source>
        <dbReference type="Proteomes" id="UP000189705"/>
    </source>
</evidence>
<dbReference type="AlphaFoldDB" id="A0A3Q0H5K9"/>
<organism evidence="3 4">
    <name type="scientific">Alligator sinensis</name>
    <name type="common">Chinese alligator</name>
    <dbReference type="NCBI Taxonomy" id="38654"/>
    <lineage>
        <taxon>Eukaryota</taxon>
        <taxon>Metazoa</taxon>
        <taxon>Chordata</taxon>
        <taxon>Craniata</taxon>
        <taxon>Vertebrata</taxon>
        <taxon>Euteleostomi</taxon>
        <taxon>Archelosauria</taxon>
        <taxon>Archosauria</taxon>
        <taxon>Crocodylia</taxon>
        <taxon>Alligatoridae</taxon>
        <taxon>Alligatorinae</taxon>
        <taxon>Alligator</taxon>
    </lineage>
</organism>
<dbReference type="GeneID" id="102382165"/>
<reference evidence="4" key="1">
    <citation type="submission" date="2025-08" db="UniProtKB">
        <authorList>
            <consortium name="RefSeq"/>
        </authorList>
    </citation>
    <scope>IDENTIFICATION</scope>
</reference>
<keyword evidence="2" id="KW-0732">Signal</keyword>
<protein>
    <submittedName>
        <fullName evidence="4">Protein canopy homolog 4</fullName>
    </submittedName>
</protein>
<evidence type="ECO:0000313" key="4">
    <source>
        <dbReference type="RefSeq" id="XP_025066922.1"/>
    </source>
</evidence>
<keyword evidence="3" id="KW-1185">Reference proteome</keyword>
<dbReference type="RefSeq" id="XP_025066922.1">
    <property type="nucleotide sequence ID" value="XM_025211137.1"/>
</dbReference>
<feature type="region of interest" description="Disordered" evidence="1">
    <location>
        <begin position="95"/>
        <end position="122"/>
    </location>
</feature>
<evidence type="ECO:0000256" key="1">
    <source>
        <dbReference type="SAM" id="MobiDB-lite"/>
    </source>
</evidence>
<feature type="chain" id="PRO_5018010220" evidence="2">
    <location>
        <begin position="18"/>
        <end position="122"/>
    </location>
</feature>
<evidence type="ECO:0000256" key="2">
    <source>
        <dbReference type="SAM" id="SignalP"/>
    </source>
</evidence>
<feature type="signal peptide" evidence="2">
    <location>
        <begin position="1"/>
        <end position="17"/>
    </location>
</feature>
<accession>A0A3Q0H5K9</accession>
<dbReference type="STRING" id="38654.A0A3Q0H5K9"/>
<proteinExistence type="predicted"/>
<sequence>MGALGLPLLALLLGAWAGAPTPCEVRKYLSLELEAVLASSARSAEVLELGQVLDSGRRPLQRLGDASGRGTGEWLLQCSIHTECPGSLRYAKVSRFPPAPRGQRGLGSLPGASDLPRARARP</sequence>